<evidence type="ECO:0000313" key="1">
    <source>
        <dbReference type="EMBL" id="TDU69233.1"/>
    </source>
</evidence>
<dbReference type="PANTHER" id="PTHR21485:SF6">
    <property type="entry name" value="N-ACYLNEURAMINATE CYTIDYLYLTRANSFERASE-RELATED"/>
    <property type="match status" value="1"/>
</dbReference>
<dbReference type="EMBL" id="SOCA01000005">
    <property type="protein sequence ID" value="TDU69233.1"/>
    <property type="molecule type" value="Genomic_DNA"/>
</dbReference>
<sequence>MSLAIIPARGGSKRLPGKNIRLFHGKPIIGYAIDAALSCGCFSEVMVSTDCPKIAETALQWGASVPFLRSVSTSDDNTGIACVIREVLQTYAKSGRHFETACCLFATAALVRKERLQEAQRMLDSNSGTEGIITVVRTPQPATRCMVIRDSRVVFQSESMQYSRSQDLEETYFDAAQMYWVRTAPFLARELKTMASLKRLPLLLSELETQDINTIEDWRLAELKHQFLAEHPEIIPV</sequence>
<comment type="caution">
    <text evidence="1">The sequence shown here is derived from an EMBL/GenBank/DDBJ whole genome shotgun (WGS) entry which is preliminary data.</text>
</comment>
<dbReference type="InterPro" id="IPR029044">
    <property type="entry name" value="Nucleotide-diphossugar_trans"/>
</dbReference>
<dbReference type="AlphaFoldDB" id="A0A4V3FF27"/>
<dbReference type="InterPro" id="IPR050793">
    <property type="entry name" value="CMP-NeuNAc_synthase"/>
</dbReference>
<dbReference type="SUPFAM" id="SSF53448">
    <property type="entry name" value="Nucleotide-diphospho-sugar transferases"/>
    <property type="match status" value="1"/>
</dbReference>
<dbReference type="Proteomes" id="UP000295662">
    <property type="component" value="Unassembled WGS sequence"/>
</dbReference>
<dbReference type="OrthoDB" id="9805604at2"/>
<protein>
    <submittedName>
        <fullName evidence="1">N-acylneuraminate cytidylyltransferase</fullName>
    </submittedName>
</protein>
<dbReference type="CDD" id="cd02513">
    <property type="entry name" value="CMP-NeuAc_Synthase"/>
    <property type="match status" value="1"/>
</dbReference>
<dbReference type="NCBIfam" id="TIGR03584">
    <property type="entry name" value="PseF"/>
    <property type="match status" value="1"/>
</dbReference>
<dbReference type="RefSeq" id="WP_133795929.1">
    <property type="nucleotide sequence ID" value="NZ_SOCA01000005.1"/>
</dbReference>
<dbReference type="InterPro" id="IPR020039">
    <property type="entry name" value="PseF"/>
</dbReference>
<keyword evidence="1" id="KW-0808">Transferase</keyword>
<dbReference type="PANTHER" id="PTHR21485">
    <property type="entry name" value="HAD SUPERFAMILY MEMBERS CMAS AND KDSC"/>
    <property type="match status" value="1"/>
</dbReference>
<reference evidence="1 2" key="1">
    <citation type="submission" date="2019-03" db="EMBL/GenBank/DDBJ databases">
        <title>Genomic Encyclopedia of Archaeal and Bacterial Type Strains, Phase II (KMG-II): from individual species to whole genera.</title>
        <authorList>
            <person name="Goeker M."/>
        </authorList>
    </citation>
    <scope>NUCLEOTIDE SEQUENCE [LARGE SCALE GENOMIC DNA]</scope>
    <source>
        <strain evidence="1 2">ATCC 25309</strain>
    </source>
</reference>
<organism evidence="1 2">
    <name type="scientific">Prosthecobacter fusiformis</name>
    <dbReference type="NCBI Taxonomy" id="48464"/>
    <lineage>
        <taxon>Bacteria</taxon>
        <taxon>Pseudomonadati</taxon>
        <taxon>Verrucomicrobiota</taxon>
        <taxon>Verrucomicrobiia</taxon>
        <taxon>Verrucomicrobiales</taxon>
        <taxon>Verrucomicrobiaceae</taxon>
        <taxon>Prosthecobacter</taxon>
    </lineage>
</organism>
<dbReference type="GO" id="GO:0008781">
    <property type="term" value="F:N-acylneuraminate cytidylyltransferase activity"/>
    <property type="evidence" value="ECO:0007669"/>
    <property type="project" value="TreeGrafter"/>
</dbReference>
<accession>A0A4V3FF27</accession>
<keyword evidence="1" id="KW-0548">Nucleotidyltransferase</keyword>
<dbReference type="Gene3D" id="3.90.550.10">
    <property type="entry name" value="Spore Coat Polysaccharide Biosynthesis Protein SpsA, Chain A"/>
    <property type="match status" value="1"/>
</dbReference>
<name>A0A4V3FF27_9BACT</name>
<keyword evidence="2" id="KW-1185">Reference proteome</keyword>
<proteinExistence type="predicted"/>
<dbReference type="Pfam" id="PF02348">
    <property type="entry name" value="CTP_transf_3"/>
    <property type="match status" value="1"/>
</dbReference>
<gene>
    <name evidence="1" type="ORF">EI77_02881</name>
</gene>
<evidence type="ECO:0000313" key="2">
    <source>
        <dbReference type="Proteomes" id="UP000295662"/>
    </source>
</evidence>
<dbReference type="InterPro" id="IPR003329">
    <property type="entry name" value="Cytidylyl_trans"/>
</dbReference>